<dbReference type="InterPro" id="IPR024775">
    <property type="entry name" value="DinB-like"/>
</dbReference>
<accession>A0AA49GP88</accession>
<protein>
    <submittedName>
        <fullName evidence="2">DinB family protein</fullName>
    </submittedName>
</protein>
<sequence length="175" mass="20042">MKLAIIITTALLLLSCTKQPDEPRLRSILLEQLRNTHTHKDWFVPTFFAVEGLTAKQANWKDSSGNHSIGELVSHLAFWNERELINFQGNTLPDFDGNNEQTFNHFDSTRWQLAITKLDSIQTQWEQAVENATQPQLEEASSSIANMCSHNAYHTGQIVYIRKMNGWWDDAQGVK</sequence>
<dbReference type="SUPFAM" id="SSF109854">
    <property type="entry name" value="DinB/YfiT-like putative metalloenzymes"/>
    <property type="match status" value="1"/>
</dbReference>
<name>A0AA49GP88_9BACT</name>
<dbReference type="Gene3D" id="1.20.120.450">
    <property type="entry name" value="dinb family like domain"/>
    <property type="match status" value="1"/>
</dbReference>
<dbReference type="Pfam" id="PF12867">
    <property type="entry name" value="DinB_2"/>
    <property type="match status" value="1"/>
</dbReference>
<reference evidence="2" key="2">
    <citation type="journal article" date="2024" name="Antonie Van Leeuwenhoek">
        <title>Roseihalotalea indica gen. nov., sp. nov., a halophilic Bacteroidetes from mesopelagic Southwest Indian Ocean with higher carbohydrate metabolic potential.</title>
        <authorList>
            <person name="Chen B."/>
            <person name="Zhang M."/>
            <person name="Lin D."/>
            <person name="Ye J."/>
            <person name="Tang K."/>
        </authorList>
    </citation>
    <scope>NUCLEOTIDE SEQUENCE</scope>
    <source>
        <strain evidence="2">TK19036</strain>
    </source>
</reference>
<evidence type="ECO:0000313" key="2">
    <source>
        <dbReference type="EMBL" id="WKN37431.1"/>
    </source>
</evidence>
<organism evidence="2">
    <name type="scientific">Roseihalotalea indica</name>
    <dbReference type="NCBI Taxonomy" id="2867963"/>
    <lineage>
        <taxon>Bacteria</taxon>
        <taxon>Pseudomonadati</taxon>
        <taxon>Bacteroidota</taxon>
        <taxon>Cytophagia</taxon>
        <taxon>Cytophagales</taxon>
        <taxon>Catalimonadaceae</taxon>
        <taxon>Roseihalotalea</taxon>
    </lineage>
</organism>
<dbReference type="EMBL" id="CP120682">
    <property type="protein sequence ID" value="WKN37431.1"/>
    <property type="molecule type" value="Genomic_DNA"/>
</dbReference>
<reference evidence="2" key="1">
    <citation type="journal article" date="2023" name="Comput. Struct. Biotechnol. J.">
        <title>Discovery of a novel marine Bacteroidetes with a rich repertoire of carbohydrate-active enzymes.</title>
        <authorList>
            <person name="Chen B."/>
            <person name="Liu G."/>
            <person name="Chen Q."/>
            <person name="Wang H."/>
            <person name="Liu L."/>
            <person name="Tang K."/>
        </authorList>
    </citation>
    <scope>NUCLEOTIDE SEQUENCE</scope>
    <source>
        <strain evidence="2">TK19036</strain>
    </source>
</reference>
<dbReference type="PROSITE" id="PS51257">
    <property type="entry name" value="PROKAR_LIPOPROTEIN"/>
    <property type="match status" value="1"/>
</dbReference>
<dbReference type="AlphaFoldDB" id="A0AA49GP88"/>
<dbReference type="InterPro" id="IPR034660">
    <property type="entry name" value="DinB/YfiT-like"/>
</dbReference>
<proteinExistence type="predicted"/>
<evidence type="ECO:0000259" key="1">
    <source>
        <dbReference type="Pfam" id="PF12867"/>
    </source>
</evidence>
<feature type="domain" description="DinB-like" evidence="1">
    <location>
        <begin position="49"/>
        <end position="157"/>
    </location>
</feature>
<gene>
    <name evidence="2" type="ORF">K4G66_01745</name>
</gene>